<dbReference type="OrthoDB" id="552913at2759"/>
<accession>A0A835Y5C6</accession>
<sequence>MVPPSGRGFRARACLLPSVWIAHGGGRQARNERRAVFLPAASVRPNPLFETSTVVSAVQTPQIRAAAALATAMVGYGFVRASSSGPGSGGSRSVSARAVASPEAPPLPLGARARTERLDQLYAEIEELKRRNQRVWELAMSLMEADASLSVAAATVKAAESMDLDNPRAAAAAAMAANAATAERLAAASSTAAAASAAAAAAAAPPVRPSGGAARSAPGAAVTVDAVSSAAAASVAASVAAAAAAGIPTRPSGGTRWTPPAPPGDTRNPTVPLPTRPGGASARSGPMAAPPTPESVAASMPPPDRAGGASARSGPSAAVSGAAGPAGVRLTDRPGGGASRGGFTAPSAEALAASVAPPDRAGGQRPAAPSGNGRVPATPSSSPSASAAGSSAAAASPNLAAWAGEALRKAVDPKAGAAPPPPPPPTYANPPPPPPNIRPAPRRNQAAAAKGPRTFRSVLPQADAKVNPSFDVPLNAAPPSAFLPDAAPASGGVTADGRVNPSFAPASVSAPSAPAATSAAAPISTPTPATAAATPAPAPAAAAAAAAPPPPAPTAEGGAAWYNPLSWFTRPETDGGAGSAGGNPSFDASLVSGSAAPLPEVIVELAEAEAVDGGAPAGLGVAAAASAEAWSAALQKGPALDDFGPVEQVSELLAVAMKTEEFKYPKYDPLRNLLSEATAPTASAAHKYDMLRGLLRAGKEEAGASQDPASRKYDLVYDLLQSLRASGDPAAILASADPRYDPVWSLLHMEAPALGQQPAKYDMVGCLLKAALAASPQPSRYDPLALLLNMQPITGTHKYCLAQVVLRGGWQQPLEAGLQELPGWDPLAGVVGSAGSSRAASPAPGSPRRSPSKYDMLGQALQAAASLPEDLASGKWAAAQGVDLLRGPKRSASPRRADRSKYDMVGEALARVRQLPDELASGKWAAAQGRELFMDTLNKTVEEGPWGLVRRVREGVVAVAGVAAPAGRAVARAVGVKLDGPSTSSSISTSSPSTTSSSTPTSTPSTPSSSSSGSGSGSGSQSAAVSEAEVKAAKAKVEAAAKQAAERPKSAPTEELPPMLFTFDTHGRREAARAAKRAAVNAATGRPVVSVSAVRGGPNGRLRGGGAVAAAAVAAPAAGVAAPPARVGSAGAGAGTASSTPYVHTEDVVEVPNVDPEALAAALNDTNAEGSQDFPAGKVDRPIVPHPHHPAPAPAPTAAAPAPVPQGLKLKELGVDLLVVSVEARRGPAPSPEQLSARLGPGFAPLASQLNAVRRDTALLSRHPTISRIVAAASTAGDGSDMWSHLYQLLGATREAEGAMPAFLSDLAPRAPLLHGLLSSGDSGHAVSVLVSLSNLVPSGRSVPVKG</sequence>
<feature type="region of interest" description="Disordered" evidence="1">
    <location>
        <begin position="83"/>
        <end position="112"/>
    </location>
</feature>
<evidence type="ECO:0000313" key="3">
    <source>
        <dbReference type="Proteomes" id="UP000612055"/>
    </source>
</evidence>
<keyword evidence="3" id="KW-1185">Reference proteome</keyword>
<name>A0A835Y5C6_9CHLO</name>
<reference evidence="2" key="1">
    <citation type="journal article" date="2020" name="bioRxiv">
        <title>Comparative genomics of Chlamydomonas.</title>
        <authorList>
            <person name="Craig R.J."/>
            <person name="Hasan A.R."/>
            <person name="Ness R.W."/>
            <person name="Keightley P.D."/>
        </authorList>
    </citation>
    <scope>NUCLEOTIDE SEQUENCE</scope>
    <source>
        <strain evidence="2">CCAP 11/70</strain>
    </source>
</reference>
<gene>
    <name evidence="2" type="ORF">HYH03_005487</name>
</gene>
<feature type="region of interest" description="Disordered" evidence="1">
    <location>
        <begin position="247"/>
        <end position="453"/>
    </location>
</feature>
<dbReference type="Proteomes" id="UP000612055">
    <property type="component" value="Unassembled WGS sequence"/>
</dbReference>
<organism evidence="2 3">
    <name type="scientific">Edaphochlamys debaryana</name>
    <dbReference type="NCBI Taxonomy" id="47281"/>
    <lineage>
        <taxon>Eukaryota</taxon>
        <taxon>Viridiplantae</taxon>
        <taxon>Chlorophyta</taxon>
        <taxon>core chlorophytes</taxon>
        <taxon>Chlorophyceae</taxon>
        <taxon>CS clade</taxon>
        <taxon>Chlamydomonadales</taxon>
        <taxon>Chlamydomonadales incertae sedis</taxon>
        <taxon>Edaphochlamys</taxon>
    </lineage>
</organism>
<evidence type="ECO:0000256" key="1">
    <source>
        <dbReference type="SAM" id="MobiDB-lite"/>
    </source>
</evidence>
<comment type="caution">
    <text evidence="2">The sequence shown here is derived from an EMBL/GenBank/DDBJ whole genome shotgun (WGS) entry which is preliminary data.</text>
</comment>
<feature type="compositionally biased region" description="Pro residues" evidence="1">
    <location>
        <begin position="418"/>
        <end position="438"/>
    </location>
</feature>
<feature type="compositionally biased region" description="Low complexity" evidence="1">
    <location>
        <begin position="305"/>
        <end position="328"/>
    </location>
</feature>
<dbReference type="EMBL" id="JAEHOE010000018">
    <property type="protein sequence ID" value="KAG2496667.1"/>
    <property type="molecule type" value="Genomic_DNA"/>
</dbReference>
<feature type="region of interest" description="Disordered" evidence="1">
    <location>
        <begin position="1183"/>
        <end position="1202"/>
    </location>
</feature>
<protein>
    <submittedName>
        <fullName evidence="2">Uncharacterized protein</fullName>
    </submittedName>
</protein>
<feature type="compositionally biased region" description="Low complexity" evidence="1">
    <location>
        <begin position="833"/>
        <end position="849"/>
    </location>
</feature>
<feature type="region of interest" description="Disordered" evidence="1">
    <location>
        <begin position="978"/>
        <end position="1027"/>
    </location>
</feature>
<feature type="region of interest" description="Disordered" evidence="1">
    <location>
        <begin position="832"/>
        <end position="853"/>
    </location>
</feature>
<feature type="compositionally biased region" description="Low complexity" evidence="1">
    <location>
        <begin position="345"/>
        <end position="358"/>
    </location>
</feature>
<evidence type="ECO:0000313" key="2">
    <source>
        <dbReference type="EMBL" id="KAG2496667.1"/>
    </source>
</evidence>
<feature type="compositionally biased region" description="Low complexity" evidence="1">
    <location>
        <begin position="376"/>
        <end position="403"/>
    </location>
</feature>
<proteinExistence type="predicted"/>
<feature type="compositionally biased region" description="Low complexity" evidence="1">
    <location>
        <begin position="83"/>
        <end position="102"/>
    </location>
</feature>